<evidence type="ECO:0000313" key="3">
    <source>
        <dbReference type="Proteomes" id="UP001642484"/>
    </source>
</evidence>
<evidence type="ECO:0000313" key="2">
    <source>
        <dbReference type="EMBL" id="CAK9013911.1"/>
    </source>
</evidence>
<organism evidence="2 3">
    <name type="scientific">Durusdinium trenchii</name>
    <dbReference type="NCBI Taxonomy" id="1381693"/>
    <lineage>
        <taxon>Eukaryota</taxon>
        <taxon>Sar</taxon>
        <taxon>Alveolata</taxon>
        <taxon>Dinophyceae</taxon>
        <taxon>Suessiales</taxon>
        <taxon>Symbiodiniaceae</taxon>
        <taxon>Durusdinium</taxon>
    </lineage>
</organism>
<protein>
    <submittedName>
        <fullName evidence="2">Uncharacterized protein</fullName>
    </submittedName>
</protein>
<keyword evidence="3" id="KW-1185">Reference proteome</keyword>
<accession>A0ABP0JHX6</accession>
<feature type="region of interest" description="Disordered" evidence="1">
    <location>
        <begin position="1"/>
        <end position="21"/>
    </location>
</feature>
<gene>
    <name evidence="2" type="ORF">CCMP2556_LOCUS11474</name>
</gene>
<dbReference type="Proteomes" id="UP001642484">
    <property type="component" value="Unassembled WGS sequence"/>
</dbReference>
<evidence type="ECO:0000256" key="1">
    <source>
        <dbReference type="SAM" id="MobiDB-lite"/>
    </source>
</evidence>
<comment type="caution">
    <text evidence="2">The sequence shown here is derived from an EMBL/GenBank/DDBJ whole genome shotgun (WGS) entry which is preliminary data.</text>
</comment>
<dbReference type="EMBL" id="CAXAMN010005469">
    <property type="protein sequence ID" value="CAK9013911.1"/>
    <property type="molecule type" value="Genomic_DNA"/>
</dbReference>
<name>A0ABP0JHX6_9DINO</name>
<reference evidence="2 3" key="1">
    <citation type="submission" date="2024-02" db="EMBL/GenBank/DDBJ databases">
        <authorList>
            <person name="Chen Y."/>
            <person name="Shah S."/>
            <person name="Dougan E. K."/>
            <person name="Thang M."/>
            <person name="Chan C."/>
        </authorList>
    </citation>
    <scope>NUCLEOTIDE SEQUENCE [LARGE SCALE GENOMIC DNA]</scope>
</reference>
<sequence>MGEISPVAMPESLGRERKLPSFTQNGDTLLKAKEAAASEALRTLFRTLNTRLSNSNNKELAKYLASLFEDAVELVQLRLKGDPEERSPGNVLYSLAYLAREPYPLTPEKRMLTASHVKTLPEGGYQVFIQQKQRLTMPAKAAKISVSAETAPKYLVAKMEKALREKNALKLQLAGTKAAEQVVLALAMLNFPHRFSCYFMKSDFQNATGLEVQVARRWRPL</sequence>
<proteinExistence type="predicted"/>